<evidence type="ECO:0000313" key="1">
    <source>
        <dbReference type="EMBL" id="TFK67917.1"/>
    </source>
</evidence>
<name>A0ACD3AQL1_9AGAR</name>
<accession>A0ACD3AQL1</accession>
<protein>
    <submittedName>
        <fullName evidence="1">Uncharacterized protein</fullName>
    </submittedName>
</protein>
<dbReference type="EMBL" id="ML208364">
    <property type="protein sequence ID" value="TFK67917.1"/>
    <property type="molecule type" value="Genomic_DNA"/>
</dbReference>
<sequence length="388" mass="45586">MSDVVVVAAKSLVTYFVVHCVVSALYTVWGWLWAGQLTATDYFRLTGVPAPTPLLAFDIINAKPRPYRPFRWEYHQTMALQKMDPDWWLELESTYVERIKQRKAIHAKHGKIIQDSLPGTEPACRELMEMVIHFLCARYPNQFDFDIKMGVFQNHILKQTFFTRDIDPLTFLLENVPEDFLLVFEDKETGLYHLRAAVSCSAVGWNMAEKMGKPLHEIHAPVPDFKEKLQFSMDRYFSKMQCNAPIQRGSWSLEHGQPLFLQEGDPDWKIREYQAPGLRIEDMHLRVDWQTLRRIPKSRAIVFNFKAFFTPLTDFRTEPYIPHLLSKILREAKPTFRVYKNTRHTEHVILPALDKWCLEQEEKGWVPVGWKERTLDEHPYYPGWAGTE</sequence>
<proteinExistence type="predicted"/>
<organism evidence="1 2">
    <name type="scientific">Pluteus cervinus</name>
    <dbReference type="NCBI Taxonomy" id="181527"/>
    <lineage>
        <taxon>Eukaryota</taxon>
        <taxon>Fungi</taxon>
        <taxon>Dikarya</taxon>
        <taxon>Basidiomycota</taxon>
        <taxon>Agaricomycotina</taxon>
        <taxon>Agaricomycetes</taxon>
        <taxon>Agaricomycetidae</taxon>
        <taxon>Agaricales</taxon>
        <taxon>Pluteineae</taxon>
        <taxon>Pluteaceae</taxon>
        <taxon>Pluteus</taxon>
    </lineage>
</organism>
<evidence type="ECO:0000313" key="2">
    <source>
        <dbReference type="Proteomes" id="UP000308600"/>
    </source>
</evidence>
<keyword evidence="2" id="KW-1185">Reference proteome</keyword>
<gene>
    <name evidence="1" type="ORF">BDN72DRAFT_842513</name>
</gene>
<reference evidence="1 2" key="1">
    <citation type="journal article" date="2019" name="Nat. Ecol. Evol.">
        <title>Megaphylogeny resolves global patterns of mushroom evolution.</title>
        <authorList>
            <person name="Varga T."/>
            <person name="Krizsan K."/>
            <person name="Foldi C."/>
            <person name="Dima B."/>
            <person name="Sanchez-Garcia M."/>
            <person name="Sanchez-Ramirez S."/>
            <person name="Szollosi G.J."/>
            <person name="Szarkandi J.G."/>
            <person name="Papp V."/>
            <person name="Albert L."/>
            <person name="Andreopoulos W."/>
            <person name="Angelini C."/>
            <person name="Antonin V."/>
            <person name="Barry K.W."/>
            <person name="Bougher N.L."/>
            <person name="Buchanan P."/>
            <person name="Buyck B."/>
            <person name="Bense V."/>
            <person name="Catcheside P."/>
            <person name="Chovatia M."/>
            <person name="Cooper J."/>
            <person name="Damon W."/>
            <person name="Desjardin D."/>
            <person name="Finy P."/>
            <person name="Geml J."/>
            <person name="Haridas S."/>
            <person name="Hughes K."/>
            <person name="Justo A."/>
            <person name="Karasinski D."/>
            <person name="Kautmanova I."/>
            <person name="Kiss B."/>
            <person name="Kocsube S."/>
            <person name="Kotiranta H."/>
            <person name="LaButti K.M."/>
            <person name="Lechner B.E."/>
            <person name="Liimatainen K."/>
            <person name="Lipzen A."/>
            <person name="Lukacs Z."/>
            <person name="Mihaltcheva S."/>
            <person name="Morgado L.N."/>
            <person name="Niskanen T."/>
            <person name="Noordeloos M.E."/>
            <person name="Ohm R.A."/>
            <person name="Ortiz-Santana B."/>
            <person name="Ovrebo C."/>
            <person name="Racz N."/>
            <person name="Riley R."/>
            <person name="Savchenko A."/>
            <person name="Shiryaev A."/>
            <person name="Soop K."/>
            <person name="Spirin V."/>
            <person name="Szebenyi C."/>
            <person name="Tomsovsky M."/>
            <person name="Tulloss R.E."/>
            <person name="Uehling J."/>
            <person name="Grigoriev I.V."/>
            <person name="Vagvolgyi C."/>
            <person name="Papp T."/>
            <person name="Martin F.M."/>
            <person name="Miettinen O."/>
            <person name="Hibbett D.S."/>
            <person name="Nagy L.G."/>
        </authorList>
    </citation>
    <scope>NUCLEOTIDE SEQUENCE [LARGE SCALE GENOMIC DNA]</scope>
    <source>
        <strain evidence="1 2">NL-1719</strain>
    </source>
</reference>
<dbReference type="Proteomes" id="UP000308600">
    <property type="component" value="Unassembled WGS sequence"/>
</dbReference>